<feature type="non-terminal residue" evidence="1">
    <location>
        <position position="68"/>
    </location>
</feature>
<evidence type="ECO:0000313" key="1">
    <source>
        <dbReference type="EMBL" id="MCD7465889.1"/>
    </source>
</evidence>
<dbReference type="EMBL" id="JACEIK010001093">
    <property type="protein sequence ID" value="MCD7465889.1"/>
    <property type="molecule type" value="Genomic_DNA"/>
</dbReference>
<accession>A0ABS8T4H8</accession>
<dbReference type="Proteomes" id="UP000823775">
    <property type="component" value="Unassembled WGS sequence"/>
</dbReference>
<gene>
    <name evidence="1" type="ORF">HAX54_002097</name>
</gene>
<proteinExistence type="predicted"/>
<organism evidence="1 2">
    <name type="scientific">Datura stramonium</name>
    <name type="common">Jimsonweed</name>
    <name type="synonym">Common thornapple</name>
    <dbReference type="NCBI Taxonomy" id="4076"/>
    <lineage>
        <taxon>Eukaryota</taxon>
        <taxon>Viridiplantae</taxon>
        <taxon>Streptophyta</taxon>
        <taxon>Embryophyta</taxon>
        <taxon>Tracheophyta</taxon>
        <taxon>Spermatophyta</taxon>
        <taxon>Magnoliopsida</taxon>
        <taxon>eudicotyledons</taxon>
        <taxon>Gunneridae</taxon>
        <taxon>Pentapetalae</taxon>
        <taxon>asterids</taxon>
        <taxon>lamiids</taxon>
        <taxon>Solanales</taxon>
        <taxon>Solanaceae</taxon>
        <taxon>Solanoideae</taxon>
        <taxon>Datureae</taxon>
        <taxon>Datura</taxon>
    </lineage>
</organism>
<reference evidence="1 2" key="1">
    <citation type="journal article" date="2021" name="BMC Genomics">
        <title>Datura genome reveals duplications of psychoactive alkaloid biosynthetic genes and high mutation rate following tissue culture.</title>
        <authorList>
            <person name="Rajewski A."/>
            <person name="Carter-House D."/>
            <person name="Stajich J."/>
            <person name="Litt A."/>
        </authorList>
    </citation>
    <scope>NUCLEOTIDE SEQUENCE [LARGE SCALE GENOMIC DNA]</scope>
    <source>
        <strain evidence="1">AR-01</strain>
    </source>
</reference>
<keyword evidence="2" id="KW-1185">Reference proteome</keyword>
<comment type="caution">
    <text evidence="1">The sequence shown here is derived from an EMBL/GenBank/DDBJ whole genome shotgun (WGS) entry which is preliminary data.</text>
</comment>
<sequence length="68" mass="7782">MLSKNIYLAIAKESFISKEFIARLNFGCQSYAIGYLQLRTPGIYLYKGYDIAWILDGIGLNIEAFIIR</sequence>
<evidence type="ECO:0000313" key="2">
    <source>
        <dbReference type="Proteomes" id="UP000823775"/>
    </source>
</evidence>
<protein>
    <submittedName>
        <fullName evidence="1">Uncharacterized protein</fullName>
    </submittedName>
</protein>
<name>A0ABS8T4H8_DATST</name>